<keyword evidence="3 5" id="KW-1133">Transmembrane helix</keyword>
<sequence>MAATGSSMWLQIAGISGAAAVALGAYGAHAFKPENQVYRGVFQTASSYHLIHSAALLATPLVKRPQLFGALMTAGIVLFSGSCYTVAFTEDRKYGRGAPFGGFALIGAWLVAAMP</sequence>
<dbReference type="AlphaFoldDB" id="A0A1Y1I7J9"/>
<evidence type="ECO:0000256" key="4">
    <source>
        <dbReference type="ARBA" id="ARBA00023136"/>
    </source>
</evidence>
<keyword evidence="2 5" id="KW-0812">Transmembrane</keyword>
<evidence type="ECO:0000256" key="5">
    <source>
        <dbReference type="SAM" id="Phobius"/>
    </source>
</evidence>
<evidence type="ECO:0000256" key="2">
    <source>
        <dbReference type="ARBA" id="ARBA00022692"/>
    </source>
</evidence>
<gene>
    <name evidence="6" type="ORF">KFL_002330090</name>
</gene>
<dbReference type="Pfam" id="PF04241">
    <property type="entry name" value="DUF423"/>
    <property type="match status" value="1"/>
</dbReference>
<dbReference type="OMA" id="VEYQFYH"/>
<accession>A0A1Y1I7J9</accession>
<dbReference type="STRING" id="105231.A0A1Y1I7J9"/>
<feature type="transmembrane region" description="Helical" evidence="5">
    <location>
        <begin position="94"/>
        <end position="112"/>
    </location>
</feature>
<protein>
    <submittedName>
        <fullName evidence="6">Uncharacterized protein</fullName>
    </submittedName>
</protein>
<dbReference type="OrthoDB" id="269173at2759"/>
<comment type="subcellular location">
    <subcellularLocation>
        <location evidence="1">Membrane</location>
        <topology evidence="1">Multi-pass membrane protein</topology>
    </subcellularLocation>
</comment>
<keyword evidence="7" id="KW-1185">Reference proteome</keyword>
<evidence type="ECO:0000256" key="1">
    <source>
        <dbReference type="ARBA" id="ARBA00004141"/>
    </source>
</evidence>
<name>A0A1Y1I7J9_KLENI</name>
<dbReference type="PANTHER" id="PTHR43461:SF1">
    <property type="entry name" value="TRANSMEMBRANE PROTEIN 256"/>
    <property type="match status" value="1"/>
</dbReference>
<dbReference type="PANTHER" id="PTHR43461">
    <property type="entry name" value="TRANSMEMBRANE PROTEIN 256"/>
    <property type="match status" value="1"/>
</dbReference>
<evidence type="ECO:0000313" key="7">
    <source>
        <dbReference type="Proteomes" id="UP000054558"/>
    </source>
</evidence>
<keyword evidence="4 5" id="KW-0472">Membrane</keyword>
<dbReference type="EMBL" id="DF237182">
    <property type="protein sequence ID" value="GAQ85399.1"/>
    <property type="molecule type" value="Genomic_DNA"/>
</dbReference>
<proteinExistence type="predicted"/>
<dbReference type="GO" id="GO:0016020">
    <property type="term" value="C:membrane"/>
    <property type="evidence" value="ECO:0000318"/>
    <property type="project" value="GO_Central"/>
</dbReference>
<dbReference type="InterPro" id="IPR006696">
    <property type="entry name" value="DUF423"/>
</dbReference>
<evidence type="ECO:0000256" key="3">
    <source>
        <dbReference type="ARBA" id="ARBA00022989"/>
    </source>
</evidence>
<dbReference type="Proteomes" id="UP000054558">
    <property type="component" value="Unassembled WGS sequence"/>
</dbReference>
<evidence type="ECO:0000313" key="6">
    <source>
        <dbReference type="EMBL" id="GAQ85399.1"/>
    </source>
</evidence>
<feature type="transmembrane region" description="Helical" evidence="5">
    <location>
        <begin position="67"/>
        <end position="87"/>
    </location>
</feature>
<reference evidence="6 7" key="1">
    <citation type="journal article" date="2014" name="Nat. Commun.">
        <title>Klebsormidium flaccidum genome reveals primary factors for plant terrestrial adaptation.</title>
        <authorList>
            <person name="Hori K."/>
            <person name="Maruyama F."/>
            <person name="Fujisawa T."/>
            <person name="Togashi T."/>
            <person name="Yamamoto N."/>
            <person name="Seo M."/>
            <person name="Sato S."/>
            <person name="Yamada T."/>
            <person name="Mori H."/>
            <person name="Tajima N."/>
            <person name="Moriyama T."/>
            <person name="Ikeuchi M."/>
            <person name="Watanabe M."/>
            <person name="Wada H."/>
            <person name="Kobayashi K."/>
            <person name="Saito M."/>
            <person name="Masuda T."/>
            <person name="Sasaki-Sekimoto Y."/>
            <person name="Mashiguchi K."/>
            <person name="Awai K."/>
            <person name="Shimojima M."/>
            <person name="Masuda S."/>
            <person name="Iwai M."/>
            <person name="Nobusawa T."/>
            <person name="Narise T."/>
            <person name="Kondo S."/>
            <person name="Saito H."/>
            <person name="Sato R."/>
            <person name="Murakawa M."/>
            <person name="Ihara Y."/>
            <person name="Oshima-Yamada Y."/>
            <person name="Ohtaka K."/>
            <person name="Satoh M."/>
            <person name="Sonobe K."/>
            <person name="Ishii M."/>
            <person name="Ohtani R."/>
            <person name="Kanamori-Sato M."/>
            <person name="Honoki R."/>
            <person name="Miyazaki D."/>
            <person name="Mochizuki H."/>
            <person name="Umetsu J."/>
            <person name="Higashi K."/>
            <person name="Shibata D."/>
            <person name="Kamiya Y."/>
            <person name="Sato N."/>
            <person name="Nakamura Y."/>
            <person name="Tabata S."/>
            <person name="Ida S."/>
            <person name="Kurokawa K."/>
            <person name="Ohta H."/>
        </authorList>
    </citation>
    <scope>NUCLEOTIDE SEQUENCE [LARGE SCALE GENOMIC DNA]</scope>
    <source>
        <strain evidence="6 7">NIES-2285</strain>
    </source>
</reference>
<organism evidence="6 7">
    <name type="scientific">Klebsormidium nitens</name>
    <name type="common">Green alga</name>
    <name type="synonym">Ulothrix nitens</name>
    <dbReference type="NCBI Taxonomy" id="105231"/>
    <lineage>
        <taxon>Eukaryota</taxon>
        <taxon>Viridiplantae</taxon>
        <taxon>Streptophyta</taxon>
        <taxon>Klebsormidiophyceae</taxon>
        <taxon>Klebsormidiales</taxon>
        <taxon>Klebsormidiaceae</taxon>
        <taxon>Klebsormidium</taxon>
    </lineage>
</organism>